<protein>
    <submittedName>
        <fullName evidence="1">Uncharacterized protein</fullName>
    </submittedName>
</protein>
<feature type="non-terminal residue" evidence="1">
    <location>
        <position position="79"/>
    </location>
</feature>
<dbReference type="AlphaFoldDB" id="A0A820PNK7"/>
<evidence type="ECO:0000313" key="1">
    <source>
        <dbReference type="EMBL" id="CAF4405907.1"/>
    </source>
</evidence>
<name>A0A820PNK7_9BILA</name>
<evidence type="ECO:0000313" key="2">
    <source>
        <dbReference type="Proteomes" id="UP000663844"/>
    </source>
</evidence>
<dbReference type="EMBL" id="CAJOAZ010026975">
    <property type="protein sequence ID" value="CAF4405907.1"/>
    <property type="molecule type" value="Genomic_DNA"/>
</dbReference>
<organism evidence="1 2">
    <name type="scientific">Adineta steineri</name>
    <dbReference type="NCBI Taxonomy" id="433720"/>
    <lineage>
        <taxon>Eukaryota</taxon>
        <taxon>Metazoa</taxon>
        <taxon>Spiralia</taxon>
        <taxon>Gnathifera</taxon>
        <taxon>Rotifera</taxon>
        <taxon>Eurotatoria</taxon>
        <taxon>Bdelloidea</taxon>
        <taxon>Adinetida</taxon>
        <taxon>Adinetidae</taxon>
        <taxon>Adineta</taxon>
    </lineage>
</organism>
<accession>A0A820PNK7</accession>
<proteinExistence type="predicted"/>
<gene>
    <name evidence="1" type="ORF">OXD698_LOCUS51735</name>
</gene>
<sequence length="79" mass="9106">MNEFIKTLVLLKPIPTNSLSDINNDRNIIRSILHESRLMIMELQHIEDELIALEEASHIYSANIEKYIAENGTQTKSIQ</sequence>
<dbReference type="Proteomes" id="UP000663844">
    <property type="component" value="Unassembled WGS sequence"/>
</dbReference>
<comment type="caution">
    <text evidence="1">The sequence shown here is derived from an EMBL/GenBank/DDBJ whole genome shotgun (WGS) entry which is preliminary data.</text>
</comment>
<reference evidence="1" key="1">
    <citation type="submission" date="2021-02" db="EMBL/GenBank/DDBJ databases">
        <authorList>
            <person name="Nowell W R."/>
        </authorList>
    </citation>
    <scope>NUCLEOTIDE SEQUENCE</scope>
</reference>